<comment type="caution">
    <text evidence="3">The sequence shown here is derived from an EMBL/GenBank/DDBJ whole genome shotgun (WGS) entry which is preliminary data.</text>
</comment>
<protein>
    <submittedName>
        <fullName evidence="3">Uncharacterized protein</fullName>
    </submittedName>
</protein>
<dbReference type="PANTHER" id="PTHR45902">
    <property type="entry name" value="LATROPHILIN RECEPTOR-LIKE PROTEIN A"/>
    <property type="match status" value="1"/>
</dbReference>
<dbReference type="Proteomes" id="UP000681722">
    <property type="component" value="Unassembled WGS sequence"/>
</dbReference>
<dbReference type="PANTHER" id="PTHR45902:SF4">
    <property type="entry name" value="G-PROTEIN COUPLED RECEPTORS FAMILY 2 PROFILE 2 DOMAIN-CONTAINING PROTEIN"/>
    <property type="match status" value="1"/>
</dbReference>
<sequence length="126" mass="14093">MTRSRTSSYIRLAFLMGLTWLLLLVCLLVKQSWLWMMFDVVNTLPGLYICIAFLHNQRILSSIKQKLFGSLSTTLSTKNSTNVETLLKSPTSMSTSSKSAEHDVTATQSLITSATKVEKKSDTRAQ</sequence>
<dbReference type="EMBL" id="CAJOBC010009457">
    <property type="protein sequence ID" value="CAF3988508.1"/>
    <property type="molecule type" value="Genomic_DNA"/>
</dbReference>
<dbReference type="Gene3D" id="1.20.1070.10">
    <property type="entry name" value="Rhodopsin 7-helix transmembrane proteins"/>
    <property type="match status" value="1"/>
</dbReference>
<accession>A0A814Y888</accession>
<evidence type="ECO:0000256" key="2">
    <source>
        <dbReference type="SAM" id="Phobius"/>
    </source>
</evidence>
<gene>
    <name evidence="3" type="ORF">GPM918_LOCUS24909</name>
    <name evidence="4" type="ORF">SRO942_LOCUS24912</name>
</gene>
<feature type="compositionally biased region" description="Low complexity" evidence="1">
    <location>
        <begin position="88"/>
        <end position="98"/>
    </location>
</feature>
<evidence type="ECO:0000313" key="5">
    <source>
        <dbReference type="Proteomes" id="UP000663829"/>
    </source>
</evidence>
<keyword evidence="2" id="KW-0472">Membrane</keyword>
<dbReference type="OrthoDB" id="6134459at2759"/>
<name>A0A814Y888_9BILA</name>
<evidence type="ECO:0000313" key="4">
    <source>
        <dbReference type="EMBL" id="CAF3988508.1"/>
    </source>
</evidence>
<feature type="region of interest" description="Disordered" evidence="1">
    <location>
        <begin position="88"/>
        <end position="107"/>
    </location>
</feature>
<reference evidence="3" key="1">
    <citation type="submission" date="2021-02" db="EMBL/GenBank/DDBJ databases">
        <authorList>
            <person name="Nowell W R."/>
        </authorList>
    </citation>
    <scope>NUCLEOTIDE SEQUENCE</scope>
</reference>
<dbReference type="InterPro" id="IPR053231">
    <property type="entry name" value="GPCR_LN-TM7"/>
</dbReference>
<organism evidence="3 5">
    <name type="scientific">Didymodactylos carnosus</name>
    <dbReference type="NCBI Taxonomy" id="1234261"/>
    <lineage>
        <taxon>Eukaryota</taxon>
        <taxon>Metazoa</taxon>
        <taxon>Spiralia</taxon>
        <taxon>Gnathifera</taxon>
        <taxon>Rotifera</taxon>
        <taxon>Eurotatoria</taxon>
        <taxon>Bdelloidea</taxon>
        <taxon>Philodinida</taxon>
        <taxon>Philodinidae</taxon>
        <taxon>Didymodactylos</taxon>
    </lineage>
</organism>
<dbReference type="Proteomes" id="UP000663829">
    <property type="component" value="Unassembled WGS sequence"/>
</dbReference>
<keyword evidence="2" id="KW-1133">Transmembrane helix</keyword>
<evidence type="ECO:0000313" key="3">
    <source>
        <dbReference type="EMBL" id="CAF1225570.1"/>
    </source>
</evidence>
<feature type="transmembrane region" description="Helical" evidence="2">
    <location>
        <begin position="12"/>
        <end position="30"/>
    </location>
</feature>
<dbReference type="EMBL" id="CAJNOQ010009454">
    <property type="protein sequence ID" value="CAF1225570.1"/>
    <property type="molecule type" value="Genomic_DNA"/>
</dbReference>
<keyword evidence="5" id="KW-1185">Reference proteome</keyword>
<feature type="transmembrane region" description="Helical" evidence="2">
    <location>
        <begin position="36"/>
        <end position="54"/>
    </location>
</feature>
<proteinExistence type="predicted"/>
<dbReference type="AlphaFoldDB" id="A0A814Y888"/>
<keyword evidence="2" id="KW-0812">Transmembrane</keyword>
<evidence type="ECO:0000256" key="1">
    <source>
        <dbReference type="SAM" id="MobiDB-lite"/>
    </source>
</evidence>